<dbReference type="Proteomes" id="UP000238327">
    <property type="component" value="Chromosome"/>
</dbReference>
<dbReference type="InterPro" id="IPR051010">
    <property type="entry name" value="BCAA_transport"/>
</dbReference>
<dbReference type="Gene3D" id="3.40.50.2300">
    <property type="match status" value="2"/>
</dbReference>
<dbReference type="Pfam" id="PF13458">
    <property type="entry name" value="Peripla_BP_6"/>
    <property type="match status" value="1"/>
</dbReference>
<feature type="domain" description="Leucine-binding protein" evidence="4">
    <location>
        <begin position="23"/>
        <end position="360"/>
    </location>
</feature>
<dbReference type="STRING" id="1001585.MDS_4201"/>
<dbReference type="SUPFAM" id="SSF53822">
    <property type="entry name" value="Periplasmic binding protein-like I"/>
    <property type="match status" value="1"/>
</dbReference>
<proteinExistence type="inferred from homology"/>
<dbReference type="InterPro" id="IPR028081">
    <property type="entry name" value="Leu-bd"/>
</dbReference>
<comment type="similarity">
    <text evidence="1">Belongs to the leucine-binding protein family.</text>
</comment>
<evidence type="ECO:0000259" key="4">
    <source>
        <dbReference type="Pfam" id="PF13458"/>
    </source>
</evidence>
<dbReference type="CDD" id="cd06333">
    <property type="entry name" value="PBP1_ABC_RPA1789-like"/>
    <property type="match status" value="1"/>
</dbReference>
<accession>A0A2R3QQA4</accession>
<evidence type="ECO:0000256" key="1">
    <source>
        <dbReference type="ARBA" id="ARBA00010062"/>
    </source>
</evidence>
<sequence length="383" mass="40444">MHFKRAVSTLLLSAVCASFAQAEVKVGVITSSTGPIALVGLPQKNSVPLLPTQAGDQQVKYIALDDGSDPTATVKALKKLISEENVDAIIGPSGSPNAMGVIQFVAEAGVPLLAPVGTAAVVLPMTEQKKWVFKTTQNDDLIAKALVEDMNARGVKTLGFIGTADPYGENWSKVMGTLAAEHGIKMLASERFQRQDTSVTGQSLKILASRPDAVLVAAPGSSAVLPQTTLFDQGYRGQMYQTHGAALPDFLKLGGKKVEGTILAASLMLVLEQMPDSHPSKAIAGDYVAAYEKLNGSKPATFGANTYDAGLLLQQAIPAAAAKAQPGTPEFRAALRDALEATHEFAATQGVYTMSAEDHSGFDERGRELIQVKNGNWTLLKRD</sequence>
<feature type="signal peptide" evidence="3">
    <location>
        <begin position="1"/>
        <end position="22"/>
    </location>
</feature>
<reference evidence="5 6" key="1">
    <citation type="submission" date="2018-03" db="EMBL/GenBank/DDBJ databases">
        <title>Complete genome sequence and methylome analysis of Pseudomonas mendocina NEB 698.</title>
        <authorList>
            <person name="Morgan R.D."/>
        </authorList>
    </citation>
    <scope>NUCLEOTIDE SEQUENCE [LARGE SCALE GENOMIC DNA]</scope>
    <source>
        <strain evidence="5 6">NEB698</strain>
    </source>
</reference>
<organism evidence="5 6">
    <name type="scientific">Ectopseudomonas mendocina</name>
    <name type="common">Pseudomonas mendocina</name>
    <dbReference type="NCBI Taxonomy" id="300"/>
    <lineage>
        <taxon>Bacteria</taxon>
        <taxon>Pseudomonadati</taxon>
        <taxon>Pseudomonadota</taxon>
        <taxon>Gammaproteobacteria</taxon>
        <taxon>Pseudomonadales</taxon>
        <taxon>Pseudomonadaceae</taxon>
        <taxon>Ectopseudomonas</taxon>
    </lineage>
</organism>
<dbReference type="InterPro" id="IPR028082">
    <property type="entry name" value="Peripla_BP_I"/>
</dbReference>
<dbReference type="EMBL" id="CP027657">
    <property type="protein sequence ID" value="AVO53957.1"/>
    <property type="molecule type" value="Genomic_DNA"/>
</dbReference>
<dbReference type="PANTHER" id="PTHR30483">
    <property type="entry name" value="LEUCINE-SPECIFIC-BINDING PROTEIN"/>
    <property type="match status" value="1"/>
</dbReference>
<dbReference type="PANTHER" id="PTHR30483:SF38">
    <property type="entry name" value="BLR7848 PROTEIN"/>
    <property type="match status" value="1"/>
</dbReference>
<feature type="chain" id="PRO_5015320373" evidence="3">
    <location>
        <begin position="23"/>
        <end position="383"/>
    </location>
</feature>
<evidence type="ECO:0000256" key="3">
    <source>
        <dbReference type="SAM" id="SignalP"/>
    </source>
</evidence>
<name>A0A2R3QQA4_ECTME</name>
<keyword evidence="2 3" id="KW-0732">Signal</keyword>
<dbReference type="AlphaFoldDB" id="A0A2R3QQA4"/>
<dbReference type="OrthoDB" id="9147078at2"/>
<dbReference type="RefSeq" id="WP_106738705.1">
    <property type="nucleotide sequence ID" value="NZ_CP027657.1"/>
</dbReference>
<evidence type="ECO:0000313" key="6">
    <source>
        <dbReference type="Proteomes" id="UP000238327"/>
    </source>
</evidence>
<gene>
    <name evidence="5" type="ORF">C7A17_14685</name>
</gene>
<evidence type="ECO:0000313" key="5">
    <source>
        <dbReference type="EMBL" id="AVO53957.1"/>
    </source>
</evidence>
<evidence type="ECO:0000256" key="2">
    <source>
        <dbReference type="ARBA" id="ARBA00022729"/>
    </source>
</evidence>
<protein>
    <submittedName>
        <fullName evidence="5">Branched-chain amino acid ABC transporter substrate-binding protein</fullName>
    </submittedName>
</protein>